<organism evidence="1 2">
    <name type="scientific">Streptomyces olivoverticillatus</name>
    <dbReference type="NCBI Taxonomy" id="66427"/>
    <lineage>
        <taxon>Bacteria</taxon>
        <taxon>Bacillati</taxon>
        <taxon>Actinomycetota</taxon>
        <taxon>Actinomycetes</taxon>
        <taxon>Kitasatosporales</taxon>
        <taxon>Streptomycetaceae</taxon>
        <taxon>Streptomyces</taxon>
    </lineage>
</organism>
<keyword evidence="2" id="KW-1185">Reference proteome</keyword>
<protein>
    <submittedName>
        <fullName evidence="1">Uncharacterized protein</fullName>
    </submittedName>
</protein>
<name>A0A7W7PJN9_9ACTN</name>
<proteinExistence type="predicted"/>
<comment type="caution">
    <text evidence="1">The sequence shown here is derived from an EMBL/GenBank/DDBJ whole genome shotgun (WGS) entry which is preliminary data.</text>
</comment>
<evidence type="ECO:0000313" key="1">
    <source>
        <dbReference type="EMBL" id="MBB4893376.1"/>
    </source>
</evidence>
<reference evidence="1 2" key="1">
    <citation type="submission" date="2020-08" db="EMBL/GenBank/DDBJ databases">
        <title>Genomic Encyclopedia of Type Strains, Phase III (KMG-III): the genomes of soil and plant-associated and newly described type strains.</title>
        <authorList>
            <person name="Whitman W."/>
        </authorList>
    </citation>
    <scope>NUCLEOTIDE SEQUENCE [LARGE SCALE GENOMIC DNA]</scope>
    <source>
        <strain evidence="1 2">CECT 3266</strain>
    </source>
</reference>
<dbReference type="AlphaFoldDB" id="A0A7W7PJN9"/>
<sequence>MGRLRFLLGLDADTLDLSVLPSERTGATRSC</sequence>
<dbReference type="Proteomes" id="UP000556084">
    <property type="component" value="Unassembled WGS sequence"/>
</dbReference>
<evidence type="ECO:0000313" key="2">
    <source>
        <dbReference type="Proteomes" id="UP000556084"/>
    </source>
</evidence>
<gene>
    <name evidence="1" type="ORF">FHS39_002407</name>
</gene>
<dbReference type="EMBL" id="JACHJH010000003">
    <property type="protein sequence ID" value="MBB4893376.1"/>
    <property type="molecule type" value="Genomic_DNA"/>
</dbReference>
<accession>A0A7W7PJN9</accession>